<dbReference type="Proteomes" id="UP000192801">
    <property type="component" value="Unassembled WGS sequence"/>
</dbReference>
<accession>A0A1X0D1D4</accession>
<organism evidence="2 3">
    <name type="scientific">Mycolicibacterium insubricum</name>
    <dbReference type="NCBI Taxonomy" id="444597"/>
    <lineage>
        <taxon>Bacteria</taxon>
        <taxon>Bacillati</taxon>
        <taxon>Actinomycetota</taxon>
        <taxon>Actinomycetes</taxon>
        <taxon>Mycobacteriales</taxon>
        <taxon>Mycobacteriaceae</taxon>
        <taxon>Mycolicibacterium</taxon>
    </lineage>
</organism>
<keyword evidence="3" id="KW-1185">Reference proteome</keyword>
<dbReference type="Gene3D" id="1.20.120.450">
    <property type="entry name" value="dinb family like domain"/>
    <property type="match status" value="1"/>
</dbReference>
<dbReference type="EMBL" id="MVHS01000053">
    <property type="protein sequence ID" value="ORA66145.1"/>
    <property type="molecule type" value="Genomic_DNA"/>
</dbReference>
<proteinExistence type="predicted"/>
<dbReference type="SUPFAM" id="SSF109854">
    <property type="entry name" value="DinB/YfiT-like putative metalloenzymes"/>
    <property type="match status" value="1"/>
</dbReference>
<feature type="domain" description="Mycothiol-dependent maleylpyruvate isomerase metal-binding" evidence="1">
    <location>
        <begin position="13"/>
        <end position="153"/>
    </location>
</feature>
<dbReference type="GO" id="GO:0046872">
    <property type="term" value="F:metal ion binding"/>
    <property type="evidence" value="ECO:0007669"/>
    <property type="project" value="InterPro"/>
</dbReference>
<evidence type="ECO:0000313" key="3">
    <source>
        <dbReference type="Proteomes" id="UP000192801"/>
    </source>
</evidence>
<name>A0A1X0D1D4_9MYCO</name>
<sequence length="205" mass="21352">MGALLDEVTVFTAAARWAAHQVDALPESAWDGPGLGGWDMRALVGHSSRALLTVEQYLPVPAESENVTSAEGYYEVAARLAGADPAAVLQRGVDAGAALGSDPKASFRAIAERVPALLAGEHDRVVTTIVGGIRLSNYLPTRTFELVVHGLDITTAAGLPSSPPDAALRRCIDLAASLAICTGRGPTLLLAMTGRAQLPADFWSL</sequence>
<reference evidence="2 3" key="1">
    <citation type="submission" date="2016-12" db="EMBL/GenBank/DDBJ databases">
        <title>The new phylogeny of genus Mycobacterium.</title>
        <authorList>
            <person name="Tortoli E."/>
            <person name="Trovato A."/>
            <person name="Cirillo D.M."/>
        </authorList>
    </citation>
    <scope>NUCLEOTIDE SEQUENCE [LARGE SCALE GENOMIC DNA]</scope>
    <source>
        <strain evidence="2 3">DSM 45130</strain>
    </source>
</reference>
<keyword evidence="2" id="KW-0670">Pyruvate</keyword>
<dbReference type="Pfam" id="PF11716">
    <property type="entry name" value="MDMPI_N"/>
    <property type="match status" value="1"/>
</dbReference>
<comment type="caution">
    <text evidence="2">The sequence shown here is derived from an EMBL/GenBank/DDBJ whole genome shotgun (WGS) entry which is preliminary data.</text>
</comment>
<gene>
    <name evidence="2" type="ORF">BST26_17530</name>
</gene>
<dbReference type="InterPro" id="IPR024344">
    <property type="entry name" value="MDMPI_metal-binding"/>
</dbReference>
<protein>
    <submittedName>
        <fullName evidence="2">Mycothiol maleylpyruvate isomerase</fullName>
    </submittedName>
</protein>
<keyword evidence="2" id="KW-0413">Isomerase</keyword>
<evidence type="ECO:0000259" key="1">
    <source>
        <dbReference type="Pfam" id="PF11716"/>
    </source>
</evidence>
<dbReference type="GO" id="GO:0016853">
    <property type="term" value="F:isomerase activity"/>
    <property type="evidence" value="ECO:0007669"/>
    <property type="project" value="UniProtKB-KW"/>
</dbReference>
<dbReference type="STRING" id="444597.BST26_17530"/>
<evidence type="ECO:0000313" key="2">
    <source>
        <dbReference type="EMBL" id="ORA66145.1"/>
    </source>
</evidence>
<dbReference type="OrthoDB" id="3292744at2"/>
<dbReference type="InterPro" id="IPR034660">
    <property type="entry name" value="DinB/YfiT-like"/>
</dbReference>
<dbReference type="RefSeq" id="WP_083032777.1">
    <property type="nucleotide sequence ID" value="NZ_AP022618.1"/>
</dbReference>
<dbReference type="AlphaFoldDB" id="A0A1X0D1D4"/>